<dbReference type="AlphaFoldDB" id="A0A813L4A8"/>
<keyword evidence="3" id="KW-0472">Membrane</keyword>
<feature type="region of interest" description="Disordered" evidence="2">
    <location>
        <begin position="203"/>
        <end position="225"/>
    </location>
</feature>
<keyword evidence="1" id="KW-0175">Coiled coil</keyword>
<evidence type="ECO:0000256" key="1">
    <source>
        <dbReference type="SAM" id="Coils"/>
    </source>
</evidence>
<evidence type="ECO:0000259" key="4">
    <source>
        <dbReference type="PROSITE" id="PS51698"/>
    </source>
</evidence>
<dbReference type="Gene3D" id="3.30.40.10">
    <property type="entry name" value="Zinc/RING finger domain, C3HC4 (zinc finger)"/>
    <property type="match status" value="1"/>
</dbReference>
<dbReference type="InterPro" id="IPR003613">
    <property type="entry name" value="Ubox_domain"/>
</dbReference>
<reference evidence="5" key="1">
    <citation type="submission" date="2021-02" db="EMBL/GenBank/DDBJ databases">
        <authorList>
            <person name="Dougan E. K."/>
            <person name="Rhodes N."/>
            <person name="Thang M."/>
            <person name="Chan C."/>
        </authorList>
    </citation>
    <scope>NUCLEOTIDE SEQUENCE</scope>
</reference>
<feature type="transmembrane region" description="Helical" evidence="3">
    <location>
        <begin position="337"/>
        <end position="354"/>
    </location>
</feature>
<proteinExistence type="predicted"/>
<dbReference type="PANTHER" id="PTHR46573:SF1">
    <property type="entry name" value="WD REPEAT, SAM AND U-BOX DOMAIN-CONTAINING PROTEIN 1"/>
    <property type="match status" value="1"/>
</dbReference>
<sequence length="363" mass="40370">MTTAIEPSQYAGFGQHWGEAAARCFSFEGDFMNDESNVRLMPVPDSFLCPITGEVMQDPVATVDGQVYDRLQIQKWIQFRRQRKLEITSPSTNLPLPSPTLVPVIALQKAIETYLLHRPEVRKMLVASRAVEEAAELLQNELLQKQAVHQNVQEELNRLLRATVNHLEACEAENQVLRNLVEEQKLQLEDMAVRLEAMEARSASSREDVAAQAQTLPNQDQLPIDHGRQAVTEEAILPLEEADRRNSDADDNNGDGSSGIVASSESSVSCGSAGLIESFQQWISTQADHQFIPGPSQTDQPSETILQEQGPASAIERKNILHPVFVCCFHVATAYCFFYYGWSSIQSIIIVLLFPKARAIVLG</sequence>
<feature type="domain" description="U-box" evidence="4">
    <location>
        <begin position="42"/>
        <end position="121"/>
    </location>
</feature>
<dbReference type="EMBL" id="CAJNNW010033485">
    <property type="protein sequence ID" value="CAE8719185.1"/>
    <property type="molecule type" value="Genomic_DNA"/>
</dbReference>
<dbReference type="GO" id="GO:0004842">
    <property type="term" value="F:ubiquitin-protein transferase activity"/>
    <property type="evidence" value="ECO:0007669"/>
    <property type="project" value="InterPro"/>
</dbReference>
<evidence type="ECO:0000256" key="3">
    <source>
        <dbReference type="SAM" id="Phobius"/>
    </source>
</evidence>
<dbReference type="SMART" id="SM00504">
    <property type="entry name" value="Ubox"/>
    <property type="match status" value="1"/>
</dbReference>
<organism evidence="5 6">
    <name type="scientific">Polarella glacialis</name>
    <name type="common">Dinoflagellate</name>
    <dbReference type="NCBI Taxonomy" id="89957"/>
    <lineage>
        <taxon>Eukaryota</taxon>
        <taxon>Sar</taxon>
        <taxon>Alveolata</taxon>
        <taxon>Dinophyceae</taxon>
        <taxon>Suessiales</taxon>
        <taxon>Suessiaceae</taxon>
        <taxon>Polarella</taxon>
    </lineage>
</organism>
<dbReference type="InterPro" id="IPR052085">
    <property type="entry name" value="WD-SAM-U-box"/>
</dbReference>
<evidence type="ECO:0000313" key="6">
    <source>
        <dbReference type="Proteomes" id="UP000626109"/>
    </source>
</evidence>
<feature type="compositionally biased region" description="Polar residues" evidence="2">
    <location>
        <begin position="212"/>
        <end position="221"/>
    </location>
</feature>
<feature type="compositionally biased region" description="Low complexity" evidence="2">
    <location>
        <begin position="254"/>
        <end position="263"/>
    </location>
</feature>
<evidence type="ECO:0000256" key="2">
    <source>
        <dbReference type="SAM" id="MobiDB-lite"/>
    </source>
</evidence>
<dbReference type="InterPro" id="IPR013083">
    <property type="entry name" value="Znf_RING/FYVE/PHD"/>
</dbReference>
<keyword evidence="3" id="KW-1133">Transmembrane helix</keyword>
<dbReference type="Pfam" id="PF04564">
    <property type="entry name" value="U-box"/>
    <property type="match status" value="1"/>
</dbReference>
<dbReference type="SUPFAM" id="SSF57850">
    <property type="entry name" value="RING/U-box"/>
    <property type="match status" value="1"/>
</dbReference>
<dbReference type="CDD" id="cd16655">
    <property type="entry name" value="RING-Ubox_WDSUB1-like"/>
    <property type="match status" value="1"/>
</dbReference>
<dbReference type="PROSITE" id="PS51698">
    <property type="entry name" value="U_BOX"/>
    <property type="match status" value="1"/>
</dbReference>
<protein>
    <recommendedName>
        <fullName evidence="4">U-box domain-containing protein</fullName>
    </recommendedName>
</protein>
<gene>
    <name evidence="5" type="ORF">PGLA2088_LOCUS40492</name>
</gene>
<feature type="coiled-coil region" evidence="1">
    <location>
        <begin position="135"/>
        <end position="201"/>
    </location>
</feature>
<accession>A0A813L4A8</accession>
<evidence type="ECO:0000313" key="5">
    <source>
        <dbReference type="EMBL" id="CAE8719185.1"/>
    </source>
</evidence>
<dbReference type="PANTHER" id="PTHR46573">
    <property type="entry name" value="WD REPEAT, SAM AND U-BOX DOMAIN-CONTAINING PROTEIN 1"/>
    <property type="match status" value="1"/>
</dbReference>
<feature type="region of interest" description="Disordered" evidence="2">
    <location>
        <begin position="239"/>
        <end position="263"/>
    </location>
</feature>
<dbReference type="GO" id="GO:0016567">
    <property type="term" value="P:protein ubiquitination"/>
    <property type="evidence" value="ECO:0007669"/>
    <property type="project" value="InterPro"/>
</dbReference>
<comment type="caution">
    <text evidence="5">The sequence shown here is derived from an EMBL/GenBank/DDBJ whole genome shotgun (WGS) entry which is preliminary data.</text>
</comment>
<dbReference type="Proteomes" id="UP000626109">
    <property type="component" value="Unassembled WGS sequence"/>
</dbReference>
<keyword evidence="3" id="KW-0812">Transmembrane</keyword>
<name>A0A813L4A8_POLGL</name>